<accession>A0ABD6EEP4</accession>
<keyword evidence="1" id="KW-0732">Signal</keyword>
<name>A0ABD6EEP4_9BILA</name>
<reference evidence="3 4" key="1">
    <citation type="submission" date="2024-08" db="EMBL/GenBank/DDBJ databases">
        <title>Gnathostoma spinigerum genome.</title>
        <authorList>
            <person name="Gonzalez-Bertolin B."/>
            <person name="Monzon S."/>
            <person name="Zaballos A."/>
            <person name="Jimenez P."/>
            <person name="Dekumyoy P."/>
            <person name="Varona S."/>
            <person name="Cuesta I."/>
            <person name="Sumanam S."/>
            <person name="Adisakwattana P."/>
            <person name="Gasser R.B."/>
            <person name="Hernandez-Gonzalez A."/>
            <person name="Young N.D."/>
            <person name="Perteguer M.J."/>
        </authorList>
    </citation>
    <scope>NUCLEOTIDE SEQUENCE [LARGE SCALE GENOMIC DNA]</scope>
    <source>
        <strain evidence="3">AL3</strain>
        <tissue evidence="3">Liver</tissue>
    </source>
</reference>
<keyword evidence="4" id="KW-1185">Reference proteome</keyword>
<dbReference type="AlphaFoldDB" id="A0ABD6EEP4"/>
<feature type="chain" id="PRO_5044894763" description="SXP/RAL-2 family protein Ani s 5-like cation-binding domain-containing protein" evidence="1">
    <location>
        <begin position="25"/>
        <end position="164"/>
    </location>
</feature>
<gene>
    <name evidence="3" type="ORF">AB6A40_004395</name>
</gene>
<dbReference type="InterPro" id="IPR003677">
    <property type="entry name" value="ANIS5_cation-bd"/>
</dbReference>
<organism evidence="3 4">
    <name type="scientific">Gnathostoma spinigerum</name>
    <dbReference type="NCBI Taxonomy" id="75299"/>
    <lineage>
        <taxon>Eukaryota</taxon>
        <taxon>Metazoa</taxon>
        <taxon>Ecdysozoa</taxon>
        <taxon>Nematoda</taxon>
        <taxon>Chromadorea</taxon>
        <taxon>Rhabditida</taxon>
        <taxon>Spirurina</taxon>
        <taxon>Gnathostomatomorpha</taxon>
        <taxon>Gnathostomatoidea</taxon>
        <taxon>Gnathostomatidae</taxon>
        <taxon>Gnathostoma</taxon>
    </lineage>
</organism>
<comment type="caution">
    <text evidence="3">The sequence shown here is derived from an EMBL/GenBank/DDBJ whole genome shotgun (WGS) entry which is preliminary data.</text>
</comment>
<dbReference type="InterPro" id="IPR052823">
    <property type="entry name" value="SXP/RAL-2_related"/>
</dbReference>
<feature type="domain" description="SXP/RAL-2 family protein Ani s 5-like cation-binding" evidence="2">
    <location>
        <begin position="42"/>
        <end position="143"/>
    </location>
</feature>
<dbReference type="PANTHER" id="PTHR21593:SF36">
    <property type="entry name" value="DUF148 DOMAIN-CONTAINING PROTEIN-RELATED"/>
    <property type="match status" value="1"/>
</dbReference>
<dbReference type="EMBL" id="JBGFUD010002514">
    <property type="protein sequence ID" value="MFH4977686.1"/>
    <property type="molecule type" value="Genomic_DNA"/>
</dbReference>
<evidence type="ECO:0000259" key="2">
    <source>
        <dbReference type="Pfam" id="PF02520"/>
    </source>
</evidence>
<dbReference type="Pfam" id="PF02520">
    <property type="entry name" value="ANIS5_cation-bd"/>
    <property type="match status" value="1"/>
</dbReference>
<protein>
    <recommendedName>
        <fullName evidence="2">SXP/RAL-2 family protein Ani s 5-like cation-binding domain-containing protein</fullName>
    </recommendedName>
</protein>
<dbReference type="PANTHER" id="PTHR21593">
    <property type="entry name" value="PRION-LIKE- Q/N-RICH -DOMAIN-BEARING PROTEIN PROTEIN"/>
    <property type="match status" value="1"/>
</dbReference>
<evidence type="ECO:0000313" key="3">
    <source>
        <dbReference type="EMBL" id="MFH4977686.1"/>
    </source>
</evidence>
<evidence type="ECO:0000313" key="4">
    <source>
        <dbReference type="Proteomes" id="UP001608902"/>
    </source>
</evidence>
<sequence>MKTLLILLIVVVAAIYAAPAGSSAQPLAVPPFLKGAPEAKVKEFHDLLRTAHHKKDKDIDADVDAWVKKQTPEIQQHYATFKEKLIKVQKASKLAHKNAVAKLSPEAQKADEELTKIAEHEHLVGKEKKEKIDAFLKQLDPKVREELKGAIKSAFQTPKTLPKN</sequence>
<proteinExistence type="predicted"/>
<evidence type="ECO:0000256" key="1">
    <source>
        <dbReference type="SAM" id="SignalP"/>
    </source>
</evidence>
<feature type="signal peptide" evidence="1">
    <location>
        <begin position="1"/>
        <end position="24"/>
    </location>
</feature>
<dbReference type="Proteomes" id="UP001608902">
    <property type="component" value="Unassembled WGS sequence"/>
</dbReference>